<dbReference type="PANTHER" id="PTHR10587:SF133">
    <property type="entry name" value="CHITIN DEACETYLASE 1-RELATED"/>
    <property type="match status" value="1"/>
</dbReference>
<evidence type="ECO:0000256" key="2">
    <source>
        <dbReference type="ARBA" id="ARBA00022801"/>
    </source>
</evidence>
<dbReference type="Gene3D" id="3.20.20.370">
    <property type="entry name" value="Glycoside hydrolase/deacetylase"/>
    <property type="match status" value="1"/>
</dbReference>
<dbReference type="InterPro" id="IPR050248">
    <property type="entry name" value="Polysacc_deacetylase_ArnD"/>
</dbReference>
<feature type="compositionally biased region" description="Low complexity" evidence="3">
    <location>
        <begin position="107"/>
        <end position="121"/>
    </location>
</feature>
<feature type="region of interest" description="Disordered" evidence="3">
    <location>
        <begin position="22"/>
        <end position="147"/>
    </location>
</feature>
<feature type="chain" id="PRO_5046854491" description="NodB homology domain-containing protein" evidence="4">
    <location>
        <begin position="20"/>
        <end position="369"/>
    </location>
</feature>
<feature type="signal peptide" evidence="4">
    <location>
        <begin position="1"/>
        <end position="19"/>
    </location>
</feature>
<accession>A0ABR5AMY6</accession>
<feature type="compositionally biased region" description="Pro residues" evidence="3">
    <location>
        <begin position="53"/>
        <end position="74"/>
    </location>
</feature>
<evidence type="ECO:0000313" key="6">
    <source>
        <dbReference type="EMBL" id="KIL42386.1"/>
    </source>
</evidence>
<dbReference type="PROSITE" id="PS51257">
    <property type="entry name" value="PROKAR_LIPOPROTEIN"/>
    <property type="match status" value="1"/>
</dbReference>
<organism evidence="6 7">
    <name type="scientific">Gordoniibacillus kamchatkensis</name>
    <dbReference type="NCBI Taxonomy" id="1590651"/>
    <lineage>
        <taxon>Bacteria</taxon>
        <taxon>Bacillati</taxon>
        <taxon>Bacillota</taxon>
        <taxon>Bacilli</taxon>
        <taxon>Bacillales</taxon>
        <taxon>Paenibacillaceae</taxon>
        <taxon>Gordoniibacillus</taxon>
    </lineage>
</organism>
<gene>
    <name evidence="6" type="ORF">SD70_00130</name>
</gene>
<proteinExistence type="predicted"/>
<feature type="compositionally biased region" description="Low complexity" evidence="3">
    <location>
        <begin position="22"/>
        <end position="52"/>
    </location>
</feature>
<keyword evidence="7" id="KW-1185">Reference proteome</keyword>
<dbReference type="SUPFAM" id="SSF88713">
    <property type="entry name" value="Glycoside hydrolase/deacetylase"/>
    <property type="match status" value="1"/>
</dbReference>
<keyword evidence="2" id="KW-0378">Hydrolase</keyword>
<dbReference type="RefSeq" id="WP_041044704.1">
    <property type="nucleotide sequence ID" value="NZ_JXAK01000001.1"/>
</dbReference>
<dbReference type="InterPro" id="IPR002509">
    <property type="entry name" value="NODB_dom"/>
</dbReference>
<dbReference type="CDD" id="cd10917">
    <property type="entry name" value="CE4_NodB_like_6s_7s"/>
    <property type="match status" value="1"/>
</dbReference>
<dbReference type="EMBL" id="JXAK01000001">
    <property type="protein sequence ID" value="KIL42386.1"/>
    <property type="molecule type" value="Genomic_DNA"/>
</dbReference>
<feature type="compositionally biased region" description="Pro residues" evidence="3">
    <location>
        <begin position="96"/>
        <end position="106"/>
    </location>
</feature>
<evidence type="ECO:0000256" key="1">
    <source>
        <dbReference type="ARBA" id="ARBA00022723"/>
    </source>
</evidence>
<keyword evidence="1" id="KW-0479">Metal-binding</keyword>
<sequence length="369" mass="39156">MRNLTTVALVCALLSAASAGCSLKPDSSSAPGGAAALTLPPAAQLESALQAPQPTPAPPGPASEPARIPPPGPANAPDRAPSSKPAEIGGGKAEPAPVPPPVPSPAAPAAADRSRQAPPASADRKPAAKPKKERGDKKSIPVQQQRVAQKALSLGQLRQKYSSSFKVSGSPAENKIALTFDDGPDDKFTVQVLDTLKQYNVKATFFVIGFRAKQHPELIARMVREGHVVGNHSYNHANLPKLSDPSFEQQVEHTQAVLKSLIGYEPKLFRPPYGAVNENQVKWAAEHQFLIVNWNVDSLDWKGLSEEQVTRNILSSTRAGSIVLQHCGGGGTQDLSGTVKALPTVIKQLKSKGYQFVTVPELLHVPKNK</sequence>
<dbReference type="PANTHER" id="PTHR10587">
    <property type="entry name" value="GLYCOSYL TRANSFERASE-RELATED"/>
    <property type="match status" value="1"/>
</dbReference>
<dbReference type="PROSITE" id="PS51677">
    <property type="entry name" value="NODB"/>
    <property type="match status" value="1"/>
</dbReference>
<protein>
    <recommendedName>
        <fullName evidence="5">NodB homology domain-containing protein</fullName>
    </recommendedName>
</protein>
<evidence type="ECO:0000256" key="3">
    <source>
        <dbReference type="SAM" id="MobiDB-lite"/>
    </source>
</evidence>
<evidence type="ECO:0000313" key="7">
    <source>
        <dbReference type="Proteomes" id="UP000031967"/>
    </source>
</evidence>
<dbReference type="Proteomes" id="UP000031967">
    <property type="component" value="Unassembled WGS sequence"/>
</dbReference>
<dbReference type="InterPro" id="IPR011330">
    <property type="entry name" value="Glyco_hydro/deAcase_b/a-brl"/>
</dbReference>
<keyword evidence="4" id="KW-0732">Signal</keyword>
<feature type="domain" description="NodB homology" evidence="5">
    <location>
        <begin position="174"/>
        <end position="357"/>
    </location>
</feature>
<name>A0ABR5AMY6_9BACL</name>
<comment type="caution">
    <text evidence="6">The sequence shown here is derived from an EMBL/GenBank/DDBJ whole genome shotgun (WGS) entry which is preliminary data.</text>
</comment>
<dbReference type="Pfam" id="PF01522">
    <property type="entry name" value="Polysacc_deac_1"/>
    <property type="match status" value="1"/>
</dbReference>
<reference evidence="6 7" key="1">
    <citation type="submission" date="2014-12" db="EMBL/GenBank/DDBJ databases">
        <title>Draft genome sequence of Paenibacillus kamchatkensis strain B-2647.</title>
        <authorList>
            <person name="Karlyshev A.V."/>
            <person name="Kudryashova E.B."/>
        </authorList>
    </citation>
    <scope>NUCLEOTIDE SEQUENCE [LARGE SCALE GENOMIC DNA]</scope>
    <source>
        <strain evidence="6 7">VKM B-2647</strain>
    </source>
</reference>
<evidence type="ECO:0000256" key="4">
    <source>
        <dbReference type="SAM" id="SignalP"/>
    </source>
</evidence>
<evidence type="ECO:0000259" key="5">
    <source>
        <dbReference type="PROSITE" id="PS51677"/>
    </source>
</evidence>